<dbReference type="Gene3D" id="3.30.300.130">
    <property type="entry name" value="Fe-S cluster assembly (FSCA)"/>
    <property type="match status" value="1"/>
</dbReference>
<dbReference type="EMBL" id="JBBLZC010000019">
    <property type="protein sequence ID" value="MEK0084871.1"/>
    <property type="molecule type" value="Genomic_DNA"/>
</dbReference>
<gene>
    <name evidence="3" type="primary">paaD</name>
    <name evidence="3" type="ORF">U1T56_17095</name>
</gene>
<evidence type="ECO:0000259" key="1">
    <source>
        <dbReference type="Pfam" id="PF01883"/>
    </source>
</evidence>
<evidence type="ECO:0000313" key="4">
    <source>
        <dbReference type="Proteomes" id="UP001375743"/>
    </source>
</evidence>
<dbReference type="InterPro" id="IPR002744">
    <property type="entry name" value="MIP18-like"/>
</dbReference>
<comment type="caution">
    <text evidence="3">The sequence shown here is derived from an EMBL/GenBank/DDBJ whole genome shotgun (WGS) entry which is preliminary data.</text>
</comment>
<proteinExistence type="predicted"/>
<protein>
    <submittedName>
        <fullName evidence="3">1,2-phenylacetyl-CoA epoxidase subunit PaaD</fullName>
    </submittedName>
</protein>
<dbReference type="InterPro" id="IPR034904">
    <property type="entry name" value="FSCA_dom_sf"/>
</dbReference>
<feature type="domain" description="MIP18 family-like" evidence="1">
    <location>
        <begin position="17"/>
        <end position="83"/>
    </location>
</feature>
<dbReference type="Proteomes" id="UP001375743">
    <property type="component" value="Unassembled WGS sequence"/>
</dbReference>
<organism evidence="3 4">
    <name type="scientific">Benzoatithermus flavus</name>
    <dbReference type="NCBI Taxonomy" id="3108223"/>
    <lineage>
        <taxon>Bacteria</taxon>
        <taxon>Pseudomonadati</taxon>
        <taxon>Pseudomonadota</taxon>
        <taxon>Alphaproteobacteria</taxon>
        <taxon>Geminicoccales</taxon>
        <taxon>Geminicoccaceae</taxon>
        <taxon>Benzoatithermus</taxon>
    </lineage>
</organism>
<keyword evidence="4" id="KW-1185">Reference proteome</keyword>
<reference evidence="3 4" key="1">
    <citation type="submission" date="2024-01" db="EMBL/GenBank/DDBJ databases">
        <title>Multi-omics insights into the function and evolution of sodium benzoate biodegradation pathways in Benzoatithermus flavus gen. nov., sp. nov. from hot spring.</title>
        <authorList>
            <person name="Hu C.-J."/>
            <person name="Li W.-J."/>
        </authorList>
    </citation>
    <scope>NUCLEOTIDE SEQUENCE [LARGE SCALE GENOMIC DNA]</scope>
    <source>
        <strain evidence="3 4">SYSU G07066</strain>
    </source>
</reference>
<dbReference type="InterPro" id="IPR011883">
    <property type="entry name" value="PaaD-like"/>
</dbReference>
<name>A0ABU8XVC1_9PROT</name>
<dbReference type="SUPFAM" id="SSF117916">
    <property type="entry name" value="Fe-S cluster assembly (FSCA) domain-like"/>
    <property type="match status" value="1"/>
</dbReference>
<dbReference type="Pfam" id="PF23451">
    <property type="entry name" value="Zn_ribbon_PaaD"/>
    <property type="match status" value="1"/>
</dbReference>
<dbReference type="Pfam" id="PF01883">
    <property type="entry name" value="FeS_assembly_P"/>
    <property type="match status" value="1"/>
</dbReference>
<dbReference type="InterPro" id="IPR056572">
    <property type="entry name" value="Zn_ribbon_PaaD"/>
</dbReference>
<dbReference type="NCBIfam" id="TIGR02159">
    <property type="entry name" value="PA_CoA_Oxy4"/>
    <property type="match status" value="1"/>
</dbReference>
<sequence length="168" mass="18274">MPIATADREELQRRAWAAAAAVTDPEIPVLTIEDLGVLRAVRVEDGRVEAVITPTYSGCPAMNAIALEVELALRRAGFTDVAVTTVLQPAWSTDWLSEEGRRKLAAYGIAPPVGRAGGRRALFGETEVLCPRCGSSDTERIAEFGSTACKALYRCRACKEPFDYFKCH</sequence>
<dbReference type="RefSeq" id="WP_418160718.1">
    <property type="nucleotide sequence ID" value="NZ_JBBLZC010000019.1"/>
</dbReference>
<evidence type="ECO:0000313" key="3">
    <source>
        <dbReference type="EMBL" id="MEK0084871.1"/>
    </source>
</evidence>
<dbReference type="PANTHER" id="PTHR42831">
    <property type="entry name" value="FE-S PROTEIN MATURATION AUXILIARY FACTOR YITW"/>
    <property type="match status" value="1"/>
</dbReference>
<dbReference type="PANTHER" id="PTHR42831:SF3">
    <property type="entry name" value="1,2-PHENYLACETYL-COA EPOXIDASE, SUBUNIT D-RELATED"/>
    <property type="match status" value="1"/>
</dbReference>
<dbReference type="InterPro" id="IPR052339">
    <property type="entry name" value="Fe-S_Maturation_MIP18"/>
</dbReference>
<feature type="domain" description="PaaD zinc beta ribbon" evidence="2">
    <location>
        <begin position="122"/>
        <end position="166"/>
    </location>
</feature>
<evidence type="ECO:0000259" key="2">
    <source>
        <dbReference type="Pfam" id="PF23451"/>
    </source>
</evidence>
<accession>A0ABU8XVC1</accession>